<dbReference type="GO" id="GO:0030170">
    <property type="term" value="F:pyridoxal phosphate binding"/>
    <property type="evidence" value="ECO:0007669"/>
    <property type="project" value="InterPro"/>
</dbReference>
<dbReference type="PANTHER" id="PTHR46383:SF3">
    <property type="entry name" value="ASPARTATE AMINOTRANSFERASE-RELATED"/>
    <property type="match status" value="1"/>
</dbReference>
<dbReference type="GO" id="GO:0006520">
    <property type="term" value="P:amino acid metabolic process"/>
    <property type="evidence" value="ECO:0007669"/>
    <property type="project" value="InterPro"/>
</dbReference>
<comment type="cofactor">
    <cofactor evidence="1 6">
        <name>pyridoxal 5'-phosphate</name>
        <dbReference type="ChEBI" id="CHEBI:597326"/>
    </cofactor>
</comment>
<comment type="caution">
    <text evidence="8">The sequence shown here is derived from an EMBL/GenBank/DDBJ whole genome shotgun (WGS) entry which is preliminary data.</text>
</comment>
<dbReference type="Gene3D" id="3.40.640.10">
    <property type="entry name" value="Type I PLP-dependent aspartate aminotransferase-like (Major domain)"/>
    <property type="match status" value="1"/>
</dbReference>
<dbReference type="InterPro" id="IPR050596">
    <property type="entry name" value="AspAT/PAT-like"/>
</dbReference>
<evidence type="ECO:0000256" key="3">
    <source>
        <dbReference type="ARBA" id="ARBA00022576"/>
    </source>
</evidence>
<keyword evidence="4 6" id="KW-0808">Transferase</keyword>
<reference evidence="8 9" key="1">
    <citation type="journal article" date="2016" name="Nat. Commun.">
        <title>Thousands of microbial genomes shed light on interconnected biogeochemical processes in an aquifer system.</title>
        <authorList>
            <person name="Anantharaman K."/>
            <person name="Brown C.T."/>
            <person name="Hug L.A."/>
            <person name="Sharon I."/>
            <person name="Castelle C.J."/>
            <person name="Probst A.J."/>
            <person name="Thomas B.C."/>
            <person name="Singh A."/>
            <person name="Wilkins M.J."/>
            <person name="Karaoz U."/>
            <person name="Brodie E.L."/>
            <person name="Williams K.H."/>
            <person name="Hubbard S.S."/>
            <person name="Banfield J.F."/>
        </authorList>
    </citation>
    <scope>NUCLEOTIDE SEQUENCE [LARGE SCALE GENOMIC DNA]</scope>
</reference>
<dbReference type="EMBL" id="MHJU01000028">
    <property type="protein sequence ID" value="OGY72600.1"/>
    <property type="molecule type" value="Genomic_DNA"/>
</dbReference>
<sequence>MRSKGISKRIQSVSISAIKEMMHLALSYPDAISLAQGTPDFATPEHIRDRVKHELDHNPNVGKYAPLAGLPVLKEAIAEHLLSKRGIIANPQKELYVTMGAMEAIASAIMTIADSGDEVILLSPCFPSHITHTMLVEASPVYVRLDETRGWAFDINAFERAISPKTKAVVLCSPGNPTGTVLSENDVRAIAVSAEEHDFWVITDEPYDFLVYDDARFFSASQIPEIKNRLISCFSLSKEYAMTGWRIGYVYAEEGVINQMLKIHDAFAVSAATISQYAALSALQGDQLIVEFFRDEFLRRRDLMCARLDRLSELFSYIKPGGAYYLFPKIIPETDEYAFAIRLLKEAGVVVVPGGAFGPGGEGHVRLCFAMSDDTINQAFDRIEKWNTSFSKTKL</sequence>
<dbReference type="InterPro" id="IPR004838">
    <property type="entry name" value="NHTrfase_class1_PyrdxlP-BS"/>
</dbReference>
<dbReference type="PROSITE" id="PS00105">
    <property type="entry name" value="AA_TRANSFER_CLASS_1"/>
    <property type="match status" value="1"/>
</dbReference>
<proteinExistence type="inferred from homology"/>
<feature type="domain" description="Aminotransferase class I/classII large" evidence="7">
    <location>
        <begin position="30"/>
        <end position="383"/>
    </location>
</feature>
<dbReference type="InterPro" id="IPR015424">
    <property type="entry name" value="PyrdxlP-dep_Trfase"/>
</dbReference>
<evidence type="ECO:0000256" key="6">
    <source>
        <dbReference type="RuleBase" id="RU000481"/>
    </source>
</evidence>
<accession>A0A1G2A972</accession>
<dbReference type="Gene3D" id="3.90.1150.10">
    <property type="entry name" value="Aspartate Aminotransferase, domain 1"/>
    <property type="match status" value="1"/>
</dbReference>
<evidence type="ECO:0000313" key="8">
    <source>
        <dbReference type="EMBL" id="OGY72600.1"/>
    </source>
</evidence>
<evidence type="ECO:0000313" key="9">
    <source>
        <dbReference type="Proteomes" id="UP000178315"/>
    </source>
</evidence>
<keyword evidence="5" id="KW-0663">Pyridoxal phosphate</keyword>
<protein>
    <recommendedName>
        <fullName evidence="6">Aminotransferase</fullName>
        <ecNumber evidence="6">2.6.1.-</ecNumber>
    </recommendedName>
</protein>
<dbReference type="InterPro" id="IPR004839">
    <property type="entry name" value="Aminotransferase_I/II_large"/>
</dbReference>
<dbReference type="SUPFAM" id="SSF53383">
    <property type="entry name" value="PLP-dependent transferases"/>
    <property type="match status" value="1"/>
</dbReference>
<gene>
    <name evidence="8" type="ORF">A3H61_01125</name>
</gene>
<evidence type="ECO:0000259" key="7">
    <source>
        <dbReference type="Pfam" id="PF00155"/>
    </source>
</evidence>
<evidence type="ECO:0000256" key="5">
    <source>
        <dbReference type="ARBA" id="ARBA00022898"/>
    </source>
</evidence>
<dbReference type="Proteomes" id="UP000178315">
    <property type="component" value="Unassembled WGS sequence"/>
</dbReference>
<dbReference type="InterPro" id="IPR015422">
    <property type="entry name" value="PyrdxlP-dep_Trfase_small"/>
</dbReference>
<dbReference type="GO" id="GO:0008483">
    <property type="term" value="F:transaminase activity"/>
    <property type="evidence" value="ECO:0007669"/>
    <property type="project" value="UniProtKB-KW"/>
</dbReference>
<evidence type="ECO:0000256" key="1">
    <source>
        <dbReference type="ARBA" id="ARBA00001933"/>
    </source>
</evidence>
<name>A0A1G2A972_9BACT</name>
<keyword evidence="3 6" id="KW-0032">Aminotransferase</keyword>
<evidence type="ECO:0000256" key="2">
    <source>
        <dbReference type="ARBA" id="ARBA00007441"/>
    </source>
</evidence>
<dbReference type="Pfam" id="PF00155">
    <property type="entry name" value="Aminotran_1_2"/>
    <property type="match status" value="1"/>
</dbReference>
<evidence type="ECO:0000256" key="4">
    <source>
        <dbReference type="ARBA" id="ARBA00022679"/>
    </source>
</evidence>
<dbReference type="EC" id="2.6.1.-" evidence="6"/>
<organism evidence="8 9">
    <name type="scientific">Candidatus Jacksonbacteria bacterium RIFCSPLOWO2_02_FULL_44_20</name>
    <dbReference type="NCBI Taxonomy" id="1798460"/>
    <lineage>
        <taxon>Bacteria</taxon>
        <taxon>Candidatus Jacksoniibacteriota</taxon>
    </lineage>
</organism>
<dbReference type="AlphaFoldDB" id="A0A1G2A972"/>
<comment type="similarity">
    <text evidence="2 6">Belongs to the class-I pyridoxal-phosphate-dependent aminotransferase family.</text>
</comment>
<dbReference type="CDD" id="cd00609">
    <property type="entry name" value="AAT_like"/>
    <property type="match status" value="1"/>
</dbReference>
<dbReference type="PANTHER" id="PTHR46383">
    <property type="entry name" value="ASPARTATE AMINOTRANSFERASE"/>
    <property type="match status" value="1"/>
</dbReference>
<dbReference type="InterPro" id="IPR015421">
    <property type="entry name" value="PyrdxlP-dep_Trfase_major"/>
</dbReference>